<sequence>MGATAVHRLQARSLIDRIIDLALKKVRDVQQPIKLEDVIKKFRKKILLLPPIDAEIILYNGNLTGIDTIKRCSDAEYHFHQMKVDVNSSFQFDMLNFSYDFQAGIFKVQSNGIMKGNISQLVTDVGLLIDLTKRTIELTRLKLVKAKTLKIQVDSREYSDKFINYFLRLITSNFKSIVLSQMEKELQSLLGKTIHINFNNGMVADGAQ</sequence>
<gene>
    <name evidence="1" type="ORF">V9T40_006888</name>
</gene>
<dbReference type="Proteomes" id="UP001367676">
    <property type="component" value="Unassembled WGS sequence"/>
</dbReference>
<proteinExistence type="predicted"/>
<dbReference type="EMBL" id="JBBCAQ010000007">
    <property type="protein sequence ID" value="KAK7602914.1"/>
    <property type="molecule type" value="Genomic_DNA"/>
</dbReference>
<reference evidence="1 2" key="1">
    <citation type="submission" date="2024-03" db="EMBL/GenBank/DDBJ databases">
        <title>Adaptation during the transition from Ophiocordyceps entomopathogen to insect associate is accompanied by gene loss and intensified selection.</title>
        <authorList>
            <person name="Ward C.M."/>
            <person name="Onetto C.A."/>
            <person name="Borneman A.R."/>
        </authorList>
    </citation>
    <scope>NUCLEOTIDE SEQUENCE [LARGE SCALE GENOMIC DNA]</scope>
    <source>
        <strain evidence="1">AWRI1</strain>
        <tissue evidence="1">Single Adult Female</tissue>
    </source>
</reference>
<accession>A0AAN9Y959</accession>
<keyword evidence="2" id="KW-1185">Reference proteome</keyword>
<comment type="caution">
    <text evidence="1">The sequence shown here is derived from an EMBL/GenBank/DDBJ whole genome shotgun (WGS) entry which is preliminary data.</text>
</comment>
<dbReference type="InterPro" id="IPR038602">
    <property type="entry name" value="Mite_allergen_7_sf"/>
</dbReference>
<evidence type="ECO:0000313" key="1">
    <source>
        <dbReference type="EMBL" id="KAK7602914.1"/>
    </source>
</evidence>
<dbReference type="Pfam" id="PF16984">
    <property type="entry name" value="Grp7_allergen"/>
    <property type="match status" value="1"/>
</dbReference>
<organism evidence="1 2">
    <name type="scientific">Parthenolecanium corni</name>
    <dbReference type="NCBI Taxonomy" id="536013"/>
    <lineage>
        <taxon>Eukaryota</taxon>
        <taxon>Metazoa</taxon>
        <taxon>Ecdysozoa</taxon>
        <taxon>Arthropoda</taxon>
        <taxon>Hexapoda</taxon>
        <taxon>Insecta</taxon>
        <taxon>Pterygota</taxon>
        <taxon>Neoptera</taxon>
        <taxon>Paraneoptera</taxon>
        <taxon>Hemiptera</taxon>
        <taxon>Sternorrhyncha</taxon>
        <taxon>Coccoidea</taxon>
        <taxon>Coccidae</taxon>
        <taxon>Parthenolecanium</taxon>
    </lineage>
</organism>
<dbReference type="InterPro" id="IPR020234">
    <property type="entry name" value="Mite_allergen_group-7"/>
</dbReference>
<evidence type="ECO:0000313" key="2">
    <source>
        <dbReference type="Proteomes" id="UP001367676"/>
    </source>
</evidence>
<dbReference type="Gene3D" id="3.15.10.50">
    <property type="match status" value="1"/>
</dbReference>
<name>A0AAN9Y959_9HEMI</name>
<protein>
    <submittedName>
        <fullName evidence="1">Uncharacterized protein</fullName>
    </submittedName>
</protein>
<dbReference type="AlphaFoldDB" id="A0AAN9Y959"/>